<protein>
    <submittedName>
        <fullName evidence="1">Uncharacterized protein</fullName>
    </submittedName>
</protein>
<reference evidence="1 2" key="1">
    <citation type="submission" date="2022-08" db="EMBL/GenBank/DDBJ databases">
        <title>Reclassification of Massilia species as members of the genera Telluria, Duganella, Pseudoduganella, Mokoshia gen. nov. and Zemynaea gen. nov. using orthogonal and non-orthogonal genome-based approaches.</title>
        <authorList>
            <person name="Bowman J.P."/>
        </authorList>
    </citation>
    <scope>NUCLEOTIDE SEQUENCE [LARGE SCALE GENOMIC DNA]</scope>
    <source>
        <strain evidence="1 2">LMG 28164</strain>
    </source>
</reference>
<organism evidence="1 2">
    <name type="scientific">Massilia norwichensis</name>
    <dbReference type="NCBI Taxonomy" id="1442366"/>
    <lineage>
        <taxon>Bacteria</taxon>
        <taxon>Pseudomonadati</taxon>
        <taxon>Pseudomonadota</taxon>
        <taxon>Betaproteobacteria</taxon>
        <taxon>Burkholderiales</taxon>
        <taxon>Oxalobacteraceae</taxon>
        <taxon>Telluria group</taxon>
        <taxon>Massilia</taxon>
    </lineage>
</organism>
<sequence>MANKGTAAVALSAGGSVGAGMAQHGFITGIKHSFRYVGDPAHLRRKIKPAGGSAGS</sequence>
<evidence type="ECO:0000313" key="2">
    <source>
        <dbReference type="Proteomes" id="UP001205560"/>
    </source>
</evidence>
<gene>
    <name evidence="1" type="ORF">NX782_10865</name>
</gene>
<keyword evidence="2" id="KW-1185">Reference proteome</keyword>
<dbReference type="RefSeq" id="WP_258845463.1">
    <property type="nucleotide sequence ID" value="NZ_JANUGX010000010.1"/>
</dbReference>
<dbReference type="Proteomes" id="UP001205560">
    <property type="component" value="Unassembled WGS sequence"/>
</dbReference>
<proteinExistence type="predicted"/>
<accession>A0ABT2A6H9</accession>
<dbReference type="EMBL" id="JANUGX010000010">
    <property type="protein sequence ID" value="MCS0589705.1"/>
    <property type="molecule type" value="Genomic_DNA"/>
</dbReference>
<evidence type="ECO:0000313" key="1">
    <source>
        <dbReference type="EMBL" id="MCS0589705.1"/>
    </source>
</evidence>
<comment type="caution">
    <text evidence="1">The sequence shown here is derived from an EMBL/GenBank/DDBJ whole genome shotgun (WGS) entry which is preliminary data.</text>
</comment>
<name>A0ABT2A6H9_9BURK</name>